<feature type="region of interest" description="Disordered" evidence="1">
    <location>
        <begin position="287"/>
        <end position="411"/>
    </location>
</feature>
<dbReference type="AlphaFoldDB" id="A0AAV9PHE0"/>
<feature type="region of interest" description="Disordered" evidence="1">
    <location>
        <begin position="1"/>
        <end position="70"/>
    </location>
</feature>
<gene>
    <name evidence="2" type="ORF">LTR77_003219</name>
</gene>
<evidence type="ECO:0000256" key="1">
    <source>
        <dbReference type="SAM" id="MobiDB-lite"/>
    </source>
</evidence>
<feature type="compositionally biased region" description="Basic and acidic residues" evidence="1">
    <location>
        <begin position="500"/>
        <end position="515"/>
    </location>
</feature>
<reference evidence="2 3" key="1">
    <citation type="submission" date="2023-08" db="EMBL/GenBank/DDBJ databases">
        <title>Black Yeasts Isolated from many extreme environments.</title>
        <authorList>
            <person name="Coleine C."/>
            <person name="Stajich J.E."/>
            <person name="Selbmann L."/>
        </authorList>
    </citation>
    <scope>NUCLEOTIDE SEQUENCE [LARGE SCALE GENOMIC DNA]</scope>
    <source>
        <strain evidence="2 3">CCFEE 5935</strain>
    </source>
</reference>
<feature type="region of interest" description="Disordered" evidence="1">
    <location>
        <begin position="423"/>
        <end position="525"/>
    </location>
</feature>
<protein>
    <submittedName>
        <fullName evidence="2">Uncharacterized protein</fullName>
    </submittedName>
</protein>
<sequence>MTITRKGSNGEEHFHSPVTSGFDVDDRTDDGESDATTDAPLHPVPSMQAAFEESIDESADEPDGSNSENNAEVRRQTLLESQKYDDTWQARWRQRPTARYHPLLKLASQIVFGLHLLQQQQAKSEGEVVKILQSHVNEVDTFLEKTAEDFELGISDIEERVRHLKLPMEHKGVFETMLDDKQFRTQLLDGNEKIESIINRTARAKDASLYDLREAVKANRELGRYLDTVRYQWPKEKRVISEVFDAMRGNERGWSRYIADLQEKANTLRQNLDRLGALLGEMSRMAATASTRHAGQNRNGSFGSSKSAPNSPGLRPRQFEGAVPPLPQSSVQHTQLYKPLPPLQRDSRTDSKNWGKPQSSHSASRSEQTQVLPQFPVSNATRSTKTPTEPQRPRTAGALSNRRAREADSRADTAALAEFFREGVSRSQQPAHQNPLRSNPPDQSWQTHDYSGRSQSFGNNALRLTSSNGPKPPASRSKSQGAVDILQRAEQARTQTGGAKGRDSTSTRASSDKGDTPQSLTGSPYASGLRVRFAFALKHIRLLRAKKREHGAVLRVEGYAADGATAAVAGRREKG</sequence>
<dbReference type="Proteomes" id="UP001337655">
    <property type="component" value="Unassembled WGS sequence"/>
</dbReference>
<dbReference type="GeneID" id="89924566"/>
<dbReference type="EMBL" id="JAVRRT010000004">
    <property type="protein sequence ID" value="KAK5173097.1"/>
    <property type="molecule type" value="Genomic_DNA"/>
</dbReference>
<organism evidence="2 3">
    <name type="scientific">Saxophila tyrrhenica</name>
    <dbReference type="NCBI Taxonomy" id="1690608"/>
    <lineage>
        <taxon>Eukaryota</taxon>
        <taxon>Fungi</taxon>
        <taxon>Dikarya</taxon>
        <taxon>Ascomycota</taxon>
        <taxon>Pezizomycotina</taxon>
        <taxon>Dothideomycetes</taxon>
        <taxon>Dothideomycetidae</taxon>
        <taxon>Mycosphaerellales</taxon>
        <taxon>Extremaceae</taxon>
        <taxon>Saxophila</taxon>
    </lineage>
</organism>
<proteinExistence type="predicted"/>
<feature type="compositionally biased region" description="Polar residues" evidence="1">
    <location>
        <begin position="288"/>
        <end position="310"/>
    </location>
</feature>
<evidence type="ECO:0000313" key="2">
    <source>
        <dbReference type="EMBL" id="KAK5173097.1"/>
    </source>
</evidence>
<evidence type="ECO:0000313" key="3">
    <source>
        <dbReference type="Proteomes" id="UP001337655"/>
    </source>
</evidence>
<feature type="compositionally biased region" description="Polar residues" evidence="1">
    <location>
        <begin position="356"/>
        <end position="389"/>
    </location>
</feature>
<accession>A0AAV9PHE0</accession>
<comment type="caution">
    <text evidence="2">The sequence shown here is derived from an EMBL/GenBank/DDBJ whole genome shotgun (WGS) entry which is preliminary data.</text>
</comment>
<feature type="compositionally biased region" description="Polar residues" evidence="1">
    <location>
        <begin position="425"/>
        <end position="469"/>
    </location>
</feature>
<dbReference type="RefSeq" id="XP_064661815.1">
    <property type="nucleotide sequence ID" value="XM_064800476.1"/>
</dbReference>
<name>A0AAV9PHE0_9PEZI</name>
<feature type="compositionally biased region" description="Acidic residues" evidence="1">
    <location>
        <begin position="26"/>
        <end position="35"/>
    </location>
</feature>
<feature type="compositionally biased region" description="Acidic residues" evidence="1">
    <location>
        <begin position="53"/>
        <end position="63"/>
    </location>
</feature>
<keyword evidence="3" id="KW-1185">Reference proteome</keyword>